<dbReference type="Pfam" id="PF01593">
    <property type="entry name" value="Amino_oxidase"/>
    <property type="match status" value="1"/>
</dbReference>
<dbReference type="InterPro" id="IPR003582">
    <property type="entry name" value="ShKT_dom"/>
</dbReference>
<accession>A0AAU9X3W3</accession>
<dbReference type="PRINTS" id="PR00419">
    <property type="entry name" value="ADXRDTASE"/>
</dbReference>
<evidence type="ECO:0000256" key="1">
    <source>
        <dbReference type="ARBA" id="ARBA00022656"/>
    </source>
</evidence>
<dbReference type="Gene3D" id="1.10.10.1870">
    <property type="entry name" value="ShTK domain-like"/>
    <property type="match status" value="1"/>
</dbReference>
<dbReference type="GO" id="GO:0016491">
    <property type="term" value="F:oxidoreductase activity"/>
    <property type="evidence" value="ECO:0007669"/>
    <property type="project" value="InterPro"/>
</dbReference>
<name>A0AAU9X3W3_9CNID</name>
<dbReference type="InterPro" id="IPR036188">
    <property type="entry name" value="FAD/NAD-bd_sf"/>
</dbReference>
<dbReference type="EMBL" id="CALNXJ010000029">
    <property type="protein sequence ID" value="CAH3135605.1"/>
    <property type="molecule type" value="Genomic_DNA"/>
</dbReference>
<dbReference type="Pfam" id="PF01549">
    <property type="entry name" value="ShK"/>
    <property type="match status" value="1"/>
</dbReference>
<sequence>MLASCSSECKDLSGESFCVHYKKLCTTNVNVKQACRKTCGLCKCATPMDCDVAIVGGGLAGLYMAESLLRHKKETKVCVFERDVRLGGRIFDYVFPQVPDEVVGLGAWRIDMAHYNMRNILSRLNIPHKDWNFYSNPRTETRGFFARDEHEIKRKSFPSLTQGKFKDMTCSQMLDYLLRKEHVDKIHNFATFETFQKHYLTPEGSRFYFDVFGYDGDLNGSPEGVVEFYEQLAALTGKEIRPLRGMSAFIEALAKSARGLGTKIFTGDNHKILSIGKQTNQFVLKTSQYEVSVGKLVVAAPPGAFGSVSGSVAEQIQRAPEFQSILPRPAFKGAAVYPTAWWEEITNVKDKLYPMERFLSNSDCLGWTLPHSGSGRNGEAVLHVAYKDGVCGEKWGEILKLPKDVMDREIHRALEYKFNRKIPKPLSTVYQYWNEGAWYLQKPGSHVSMKQVTQWAKRPIAGEEIYVIGSAYHPYRGYSEGAIMSANNALNDGWKIPIPSPPQQQYAPKGFADVNWKNIR</sequence>
<dbReference type="GO" id="GO:0090729">
    <property type="term" value="F:toxin activity"/>
    <property type="evidence" value="ECO:0007669"/>
    <property type="project" value="UniProtKB-KW"/>
</dbReference>
<dbReference type="InterPro" id="IPR002937">
    <property type="entry name" value="Amino_oxidase"/>
</dbReference>
<dbReference type="SUPFAM" id="SSF51905">
    <property type="entry name" value="FAD/NAD(P)-binding domain"/>
    <property type="match status" value="1"/>
</dbReference>
<gene>
    <name evidence="4" type="ORF">PMEA_00016295</name>
</gene>
<evidence type="ECO:0000313" key="4">
    <source>
        <dbReference type="EMBL" id="CAH3135605.1"/>
    </source>
</evidence>
<dbReference type="Gene3D" id="3.50.50.60">
    <property type="entry name" value="FAD/NAD(P)-binding domain"/>
    <property type="match status" value="1"/>
</dbReference>
<keyword evidence="5" id="KW-1185">Reference proteome</keyword>
<feature type="domain" description="ShKT" evidence="2">
    <location>
        <begin position="9"/>
        <end position="42"/>
    </location>
</feature>
<protein>
    <recommendedName>
        <fullName evidence="6">Amine oxidase domain-containing protein</fullName>
    </recommendedName>
</protein>
<comment type="caution">
    <text evidence="4">The sequence shown here is derived from an EMBL/GenBank/DDBJ whole genome shotgun (WGS) entry which is preliminary data.</text>
</comment>
<keyword evidence="1" id="KW-0800">Toxin</keyword>
<organism evidence="4 5">
    <name type="scientific">Pocillopora meandrina</name>
    <dbReference type="NCBI Taxonomy" id="46732"/>
    <lineage>
        <taxon>Eukaryota</taxon>
        <taxon>Metazoa</taxon>
        <taxon>Cnidaria</taxon>
        <taxon>Anthozoa</taxon>
        <taxon>Hexacorallia</taxon>
        <taxon>Scleractinia</taxon>
        <taxon>Astrocoeniina</taxon>
        <taxon>Pocilloporidae</taxon>
        <taxon>Pocillopora</taxon>
    </lineage>
</organism>
<proteinExistence type="predicted"/>
<evidence type="ECO:0008006" key="6">
    <source>
        <dbReference type="Google" id="ProtNLM"/>
    </source>
</evidence>
<evidence type="ECO:0000259" key="3">
    <source>
        <dbReference type="Pfam" id="PF01593"/>
    </source>
</evidence>
<dbReference type="PANTHER" id="PTHR10742">
    <property type="entry name" value="FLAVIN MONOAMINE OXIDASE"/>
    <property type="match status" value="1"/>
</dbReference>
<reference evidence="4 5" key="1">
    <citation type="submission" date="2022-05" db="EMBL/GenBank/DDBJ databases">
        <authorList>
            <consortium name="Genoscope - CEA"/>
            <person name="William W."/>
        </authorList>
    </citation>
    <scope>NUCLEOTIDE SEQUENCE [LARGE SCALE GENOMIC DNA]</scope>
</reference>
<evidence type="ECO:0000259" key="2">
    <source>
        <dbReference type="Pfam" id="PF01549"/>
    </source>
</evidence>
<evidence type="ECO:0000313" key="5">
    <source>
        <dbReference type="Proteomes" id="UP001159428"/>
    </source>
</evidence>
<dbReference type="Proteomes" id="UP001159428">
    <property type="component" value="Unassembled WGS sequence"/>
</dbReference>
<dbReference type="PANTHER" id="PTHR10742:SF410">
    <property type="entry name" value="LYSINE-SPECIFIC HISTONE DEMETHYLASE 2"/>
    <property type="match status" value="1"/>
</dbReference>
<dbReference type="AlphaFoldDB" id="A0AAU9X3W3"/>
<feature type="domain" description="Amine oxidase" evidence="3">
    <location>
        <begin position="59"/>
        <end position="489"/>
    </location>
</feature>
<dbReference type="InterPro" id="IPR050281">
    <property type="entry name" value="Flavin_monoamine_oxidase"/>
</dbReference>